<dbReference type="WBParaSite" id="Pan_g4842.t1">
    <property type="protein sequence ID" value="Pan_g4842.t1"/>
    <property type="gene ID" value="Pan_g4842"/>
</dbReference>
<dbReference type="Proteomes" id="UP000492821">
    <property type="component" value="Unassembled WGS sequence"/>
</dbReference>
<name>A0A7E4ZZ69_PANRE</name>
<dbReference type="InterPro" id="IPR036296">
    <property type="entry name" value="SKP1-like_dim_sf"/>
</dbReference>
<dbReference type="Gene3D" id="3.30.710.10">
    <property type="entry name" value="Potassium Channel Kv1.1, Chain A"/>
    <property type="match status" value="1"/>
</dbReference>
<dbReference type="SMART" id="SM00512">
    <property type="entry name" value="Skp1"/>
    <property type="match status" value="1"/>
</dbReference>
<accession>A0A7E4ZZ69</accession>
<dbReference type="InterPro" id="IPR011333">
    <property type="entry name" value="SKP1/BTB/POZ_sf"/>
</dbReference>
<protein>
    <submittedName>
        <fullName evidence="6">Skp1_POZ domain-containing protein</fullName>
    </submittedName>
</protein>
<dbReference type="GO" id="GO:0006511">
    <property type="term" value="P:ubiquitin-dependent protein catabolic process"/>
    <property type="evidence" value="ECO:0007669"/>
    <property type="project" value="InterPro"/>
</dbReference>
<reference evidence="6" key="2">
    <citation type="submission" date="2020-10" db="UniProtKB">
        <authorList>
            <consortium name="WormBaseParasite"/>
        </authorList>
    </citation>
    <scope>IDENTIFICATION</scope>
</reference>
<comment type="similarity">
    <text evidence="1">Belongs to the SKP1 family.</text>
</comment>
<keyword evidence="2" id="KW-0833">Ubl conjugation pathway</keyword>
<evidence type="ECO:0000256" key="1">
    <source>
        <dbReference type="ARBA" id="ARBA00009993"/>
    </source>
</evidence>
<sequence>MMSPHQSTSVVVPMELKPEPLPSTITLVASDGQTFNVNHDFLENCKTFEHVKSVCNRLNEPIRIDLVAAVLKAAIAFCDLFADKPPYIPYDTEVDGPPRLNKTTYGFFHDLDHSTMTGLISASTYLDFPRLIDGCAAYVNQRVMTMNTEQMRQFFMRRDSFNPGQEAVVAAPQPEHQESPHRRQECEKRKMDLPAPSEASSSKNPRNSD</sequence>
<dbReference type="InterPro" id="IPR001232">
    <property type="entry name" value="SKP1-like"/>
</dbReference>
<dbReference type="InterPro" id="IPR016073">
    <property type="entry name" value="Skp1_comp_POZ"/>
</dbReference>
<feature type="compositionally biased region" description="Polar residues" evidence="3">
    <location>
        <begin position="198"/>
        <end position="209"/>
    </location>
</feature>
<dbReference type="AlphaFoldDB" id="A0A7E4ZZ69"/>
<evidence type="ECO:0000259" key="4">
    <source>
        <dbReference type="Pfam" id="PF03931"/>
    </source>
</evidence>
<organism evidence="5 6">
    <name type="scientific">Panagrellus redivivus</name>
    <name type="common">Microworm</name>
    <dbReference type="NCBI Taxonomy" id="6233"/>
    <lineage>
        <taxon>Eukaryota</taxon>
        <taxon>Metazoa</taxon>
        <taxon>Ecdysozoa</taxon>
        <taxon>Nematoda</taxon>
        <taxon>Chromadorea</taxon>
        <taxon>Rhabditida</taxon>
        <taxon>Tylenchina</taxon>
        <taxon>Panagrolaimomorpha</taxon>
        <taxon>Panagrolaimoidea</taxon>
        <taxon>Panagrolaimidae</taxon>
        <taxon>Panagrellus</taxon>
    </lineage>
</organism>
<dbReference type="SUPFAM" id="SSF81382">
    <property type="entry name" value="Skp1 dimerisation domain-like"/>
    <property type="match status" value="1"/>
</dbReference>
<feature type="domain" description="SKP1 component POZ" evidence="4">
    <location>
        <begin position="24"/>
        <end position="79"/>
    </location>
</feature>
<evidence type="ECO:0000256" key="2">
    <source>
        <dbReference type="ARBA" id="ARBA00022786"/>
    </source>
</evidence>
<reference evidence="5" key="1">
    <citation type="journal article" date="2013" name="Genetics">
        <title>The draft genome and transcriptome of Panagrellus redivivus are shaped by the harsh demands of a free-living lifestyle.</title>
        <authorList>
            <person name="Srinivasan J."/>
            <person name="Dillman A.R."/>
            <person name="Macchietto M.G."/>
            <person name="Heikkinen L."/>
            <person name="Lakso M."/>
            <person name="Fracchia K.M."/>
            <person name="Antoshechkin I."/>
            <person name="Mortazavi A."/>
            <person name="Wong G."/>
            <person name="Sternberg P.W."/>
        </authorList>
    </citation>
    <scope>NUCLEOTIDE SEQUENCE [LARGE SCALE GENOMIC DNA]</scope>
    <source>
        <strain evidence="5">MT8872</strain>
    </source>
</reference>
<evidence type="ECO:0000256" key="3">
    <source>
        <dbReference type="SAM" id="MobiDB-lite"/>
    </source>
</evidence>
<evidence type="ECO:0000313" key="6">
    <source>
        <dbReference type="WBParaSite" id="Pan_g4842.t1"/>
    </source>
</evidence>
<proteinExistence type="inferred from homology"/>
<dbReference type="InterPro" id="IPR016897">
    <property type="entry name" value="SKP1"/>
</dbReference>
<evidence type="ECO:0000313" key="5">
    <source>
        <dbReference type="Proteomes" id="UP000492821"/>
    </source>
</evidence>
<dbReference type="PANTHER" id="PTHR11165">
    <property type="entry name" value="SKP1"/>
    <property type="match status" value="1"/>
</dbReference>
<dbReference type="Pfam" id="PF03931">
    <property type="entry name" value="Skp1_POZ"/>
    <property type="match status" value="1"/>
</dbReference>
<keyword evidence="5" id="KW-1185">Reference proteome</keyword>
<feature type="compositionally biased region" description="Basic and acidic residues" evidence="3">
    <location>
        <begin position="175"/>
        <end position="192"/>
    </location>
</feature>
<feature type="region of interest" description="Disordered" evidence="3">
    <location>
        <begin position="167"/>
        <end position="209"/>
    </location>
</feature>